<accession>A0ABP2EQJ2</accession>
<dbReference type="Proteomes" id="UP000002039">
    <property type="component" value="Unassembled WGS sequence"/>
</dbReference>
<protein>
    <submittedName>
        <fullName evidence="1">Uncharacterized protein</fullName>
    </submittedName>
</protein>
<dbReference type="EMBL" id="EQ999986">
    <property type="protein sequence ID" value="EEQ85880.2"/>
    <property type="molecule type" value="Genomic_DNA"/>
</dbReference>
<gene>
    <name evidence="1" type="ORF">BDCG_09149</name>
</gene>
<sequence>MEPLVGTKHVTHWATGLFVNWSYLRIISAAIDTQAGFPTSPVSRAQEMSLLSCRKSSPQPAFECDQRLKHVHMLSLPWDMRETIQLFGCQMLHLGRVESEILIEPDNIVQLRDRNLLIRSVVRRSLVLWRVILQAAHSVSQQRKNCFRAPRSEGGAERTATSSSSSIGVRCLLAHNRHSCAAMLGVQDRTLGSFIKPKRNDGAVALVSRFPKNLPTFTGFGLALGLVLEDALRNGHVGRAVGHASCVPVVRVI</sequence>
<organism evidence="1 2">
    <name type="scientific">Ajellomyces dermatitidis (strain ER-3 / ATCC MYA-2586)</name>
    <name type="common">Blastomyces dermatitidis</name>
    <dbReference type="NCBI Taxonomy" id="559297"/>
    <lineage>
        <taxon>Eukaryota</taxon>
        <taxon>Fungi</taxon>
        <taxon>Dikarya</taxon>
        <taxon>Ascomycota</taxon>
        <taxon>Pezizomycotina</taxon>
        <taxon>Eurotiomycetes</taxon>
        <taxon>Eurotiomycetidae</taxon>
        <taxon>Onygenales</taxon>
        <taxon>Ajellomycetaceae</taxon>
        <taxon>Blastomyces</taxon>
    </lineage>
</organism>
<proteinExistence type="predicted"/>
<name>A0ABP2EQJ2_AJEDR</name>
<dbReference type="GeneID" id="69030610"/>
<evidence type="ECO:0000313" key="2">
    <source>
        <dbReference type="Proteomes" id="UP000002039"/>
    </source>
</evidence>
<reference evidence="2" key="1">
    <citation type="journal article" date="2015" name="PLoS Genet.">
        <title>The dynamic genome and transcriptome of the human fungal pathogen Blastomyces and close relative Emmonsia.</title>
        <authorList>
            <person name="Munoz J.F."/>
            <person name="Gauthier G.M."/>
            <person name="Desjardins C.A."/>
            <person name="Gallo J.E."/>
            <person name="Holder J."/>
            <person name="Sullivan T.D."/>
            <person name="Marty A.J."/>
            <person name="Carmen J.C."/>
            <person name="Chen Z."/>
            <person name="Ding L."/>
            <person name="Gujja S."/>
            <person name="Magrini V."/>
            <person name="Misas E."/>
            <person name="Mitreva M."/>
            <person name="Priest M."/>
            <person name="Saif S."/>
            <person name="Whiston E.A."/>
            <person name="Young S."/>
            <person name="Zeng Q."/>
            <person name="Goldman W.E."/>
            <person name="Mardis E.R."/>
            <person name="Taylor J.W."/>
            <person name="McEwen J.G."/>
            <person name="Clay O.K."/>
            <person name="Klein B.S."/>
            <person name="Cuomo C.A."/>
        </authorList>
    </citation>
    <scope>NUCLEOTIDE SEQUENCE [LARGE SCALE GENOMIC DNA]</scope>
    <source>
        <strain evidence="2">ER-3 / ATCC MYA-2586</strain>
    </source>
</reference>
<evidence type="ECO:0000313" key="1">
    <source>
        <dbReference type="EMBL" id="EEQ85880.2"/>
    </source>
</evidence>
<dbReference type="RefSeq" id="XP_045273540.1">
    <property type="nucleotide sequence ID" value="XM_045424937.1"/>
</dbReference>
<keyword evidence="2" id="KW-1185">Reference proteome</keyword>